<keyword evidence="4 7" id="KW-1133">Transmembrane helix</keyword>
<proteinExistence type="predicted"/>
<keyword evidence="2 7" id="KW-0812">Transmembrane</keyword>
<name>A0ABD3VTH7_SINWO</name>
<dbReference type="InterPro" id="IPR032362">
    <property type="entry name" value="Ferlin_C"/>
</dbReference>
<evidence type="ECO:0000256" key="6">
    <source>
        <dbReference type="SAM" id="MobiDB-lite"/>
    </source>
</evidence>
<comment type="subcellular location">
    <subcellularLocation>
        <location evidence="1">Membrane</location>
    </subcellularLocation>
</comment>
<evidence type="ECO:0000256" key="5">
    <source>
        <dbReference type="ARBA" id="ARBA00023136"/>
    </source>
</evidence>
<dbReference type="PANTHER" id="PTHR12546:SF33">
    <property type="entry name" value="SPERM VESICLE FUSION PROTEIN FER-1"/>
    <property type="match status" value="1"/>
</dbReference>
<accession>A0ABD3VTH7</accession>
<sequence length="151" mass="17612">MPLPAKRASTCNLQQLPDAKQGNLAVKTVSLFEQKRLRGFWPVYDEVNGQRQLTGKVDMELELLTADEAEQRPAGKGQDEPNINPRLEKPNRPETSFLWFTSPFKTLRYIIWRNYKWYFIIALLILLLLLLIFLFIYSFPGNFSSWIMGTK</sequence>
<evidence type="ECO:0000256" key="4">
    <source>
        <dbReference type="ARBA" id="ARBA00022989"/>
    </source>
</evidence>
<feature type="compositionally biased region" description="Basic and acidic residues" evidence="6">
    <location>
        <begin position="69"/>
        <end position="79"/>
    </location>
</feature>
<protein>
    <recommendedName>
        <fullName evidence="8">Ferlin C-terminal domain-containing protein</fullName>
    </recommendedName>
</protein>
<feature type="transmembrane region" description="Helical" evidence="7">
    <location>
        <begin position="117"/>
        <end position="139"/>
    </location>
</feature>
<reference evidence="9 10" key="1">
    <citation type="submission" date="2024-11" db="EMBL/GenBank/DDBJ databases">
        <title>Chromosome-level genome assembly of the freshwater bivalve Anodonta woodiana.</title>
        <authorList>
            <person name="Chen X."/>
        </authorList>
    </citation>
    <scope>NUCLEOTIDE SEQUENCE [LARGE SCALE GENOMIC DNA]</scope>
    <source>
        <strain evidence="9">MN2024</strain>
        <tissue evidence="9">Gills</tissue>
    </source>
</reference>
<organism evidence="9 10">
    <name type="scientific">Sinanodonta woodiana</name>
    <name type="common">Chinese pond mussel</name>
    <name type="synonym">Anodonta woodiana</name>
    <dbReference type="NCBI Taxonomy" id="1069815"/>
    <lineage>
        <taxon>Eukaryota</taxon>
        <taxon>Metazoa</taxon>
        <taxon>Spiralia</taxon>
        <taxon>Lophotrochozoa</taxon>
        <taxon>Mollusca</taxon>
        <taxon>Bivalvia</taxon>
        <taxon>Autobranchia</taxon>
        <taxon>Heteroconchia</taxon>
        <taxon>Palaeoheterodonta</taxon>
        <taxon>Unionida</taxon>
        <taxon>Unionoidea</taxon>
        <taxon>Unionidae</taxon>
        <taxon>Unioninae</taxon>
        <taxon>Sinanodonta</taxon>
    </lineage>
</organism>
<feature type="region of interest" description="Disordered" evidence="6">
    <location>
        <begin position="67"/>
        <end position="89"/>
    </location>
</feature>
<evidence type="ECO:0000313" key="9">
    <source>
        <dbReference type="EMBL" id="KAL3864890.1"/>
    </source>
</evidence>
<dbReference type="GO" id="GO:0016020">
    <property type="term" value="C:membrane"/>
    <property type="evidence" value="ECO:0007669"/>
    <property type="project" value="UniProtKB-SubCell"/>
</dbReference>
<evidence type="ECO:0000256" key="2">
    <source>
        <dbReference type="ARBA" id="ARBA00022692"/>
    </source>
</evidence>
<evidence type="ECO:0000256" key="7">
    <source>
        <dbReference type="SAM" id="Phobius"/>
    </source>
</evidence>
<evidence type="ECO:0000259" key="8">
    <source>
        <dbReference type="Pfam" id="PF16165"/>
    </source>
</evidence>
<dbReference type="AlphaFoldDB" id="A0ABD3VTH7"/>
<evidence type="ECO:0000313" key="10">
    <source>
        <dbReference type="Proteomes" id="UP001634394"/>
    </source>
</evidence>
<keyword evidence="3" id="KW-0677">Repeat</keyword>
<dbReference type="Pfam" id="PF16165">
    <property type="entry name" value="Ferlin_C"/>
    <property type="match status" value="1"/>
</dbReference>
<gene>
    <name evidence="9" type="ORF">ACJMK2_006537</name>
</gene>
<evidence type="ECO:0000256" key="1">
    <source>
        <dbReference type="ARBA" id="ARBA00004370"/>
    </source>
</evidence>
<comment type="caution">
    <text evidence="9">The sequence shown here is derived from an EMBL/GenBank/DDBJ whole genome shotgun (WGS) entry which is preliminary data.</text>
</comment>
<keyword evidence="10" id="KW-1185">Reference proteome</keyword>
<dbReference type="PANTHER" id="PTHR12546">
    <property type="entry name" value="FER-1-LIKE"/>
    <property type="match status" value="1"/>
</dbReference>
<dbReference type="Proteomes" id="UP001634394">
    <property type="component" value="Unassembled WGS sequence"/>
</dbReference>
<keyword evidence="5 7" id="KW-0472">Membrane</keyword>
<dbReference type="EMBL" id="JBJQND010000010">
    <property type="protein sequence ID" value="KAL3864890.1"/>
    <property type="molecule type" value="Genomic_DNA"/>
</dbReference>
<feature type="domain" description="Ferlin C-terminal" evidence="8">
    <location>
        <begin position="53"/>
        <end position="146"/>
    </location>
</feature>
<dbReference type="InterPro" id="IPR037721">
    <property type="entry name" value="Ferlin"/>
</dbReference>
<evidence type="ECO:0000256" key="3">
    <source>
        <dbReference type="ARBA" id="ARBA00022737"/>
    </source>
</evidence>